<accession>A0A448ZSE6</accession>
<protein>
    <recommendedName>
        <fullName evidence="2">Ribonuclease H2 subunit B wHTH domain-containing protein</fullName>
    </recommendedName>
</protein>
<evidence type="ECO:0000313" key="4">
    <source>
        <dbReference type="Proteomes" id="UP000291116"/>
    </source>
</evidence>
<dbReference type="OrthoDB" id="29098at2759"/>
<reference evidence="3 4" key="1">
    <citation type="submission" date="2019-01" db="EMBL/GenBank/DDBJ databases">
        <authorList>
            <person name="Ferrante I. M."/>
        </authorList>
    </citation>
    <scope>NUCLEOTIDE SEQUENCE [LARGE SCALE GENOMIC DNA]</scope>
    <source>
        <strain evidence="3 4">B856</strain>
    </source>
</reference>
<feature type="region of interest" description="Disordered" evidence="1">
    <location>
        <begin position="310"/>
        <end position="338"/>
    </location>
</feature>
<evidence type="ECO:0000259" key="2">
    <source>
        <dbReference type="Pfam" id="PF09468"/>
    </source>
</evidence>
<dbReference type="Gene3D" id="1.10.20.120">
    <property type="match status" value="1"/>
</dbReference>
<feature type="compositionally biased region" description="Low complexity" evidence="1">
    <location>
        <begin position="311"/>
        <end position="320"/>
    </location>
</feature>
<keyword evidence="4" id="KW-1185">Reference proteome</keyword>
<proteinExistence type="predicted"/>
<evidence type="ECO:0000256" key="1">
    <source>
        <dbReference type="SAM" id="MobiDB-lite"/>
    </source>
</evidence>
<evidence type="ECO:0000313" key="3">
    <source>
        <dbReference type="EMBL" id="VEU44975.1"/>
    </source>
</evidence>
<dbReference type="Pfam" id="PF09468">
    <property type="entry name" value="RNase_H2-Ydr279"/>
    <property type="match status" value="1"/>
</dbReference>
<dbReference type="Proteomes" id="UP000291116">
    <property type="component" value="Unassembled WGS sequence"/>
</dbReference>
<dbReference type="PANTHER" id="PTHR13383:SF11">
    <property type="entry name" value="RIBONUCLEASE H2 SUBUNIT B"/>
    <property type="match status" value="1"/>
</dbReference>
<organism evidence="3 4">
    <name type="scientific">Pseudo-nitzschia multistriata</name>
    <dbReference type="NCBI Taxonomy" id="183589"/>
    <lineage>
        <taxon>Eukaryota</taxon>
        <taxon>Sar</taxon>
        <taxon>Stramenopiles</taxon>
        <taxon>Ochrophyta</taxon>
        <taxon>Bacillariophyta</taxon>
        <taxon>Bacillariophyceae</taxon>
        <taxon>Bacillariophycidae</taxon>
        <taxon>Bacillariales</taxon>
        <taxon>Bacillariaceae</taxon>
        <taxon>Pseudo-nitzschia</taxon>
    </lineage>
</organism>
<dbReference type="GO" id="GO:0005654">
    <property type="term" value="C:nucleoplasm"/>
    <property type="evidence" value="ECO:0007669"/>
    <property type="project" value="TreeGrafter"/>
</dbReference>
<dbReference type="InterPro" id="IPR019024">
    <property type="entry name" value="RNase_H2_suB_wHTH"/>
</dbReference>
<sequence length="360" mass="40032">MTEAHSKNKKWIVALQQERLPVGRMVGKLIYTKDPGSGDCRDYVVISPTTTADGSYIAEIQNIPADFSSFMVGRHVVKDGDLYMINRIDPLFLYLATQTIEQYESTGAAETDIKKPKTKKASWQPYNQFLEQSKLPLEVTKFITEKQLSHICSTFDNEELYFKFSMEKSLNWLKKKQVRVLESLITQNEQRRKTNELKYSAAGAENGDSMGGSVSSNFNFGNPVGVVTPPATKGANRKVEIKLDTKALKIESLQIICNYLNEAWSKAFVQHMGYTMEQIADNAKAKSNPQTISNDRNPIAPAVLTEDDLNATSSKKAAAAQKDRKAARTVGNKRLAKVSTKGMKSIGSFFGAAKAKKAKH</sequence>
<dbReference type="PANTHER" id="PTHR13383">
    <property type="entry name" value="RIBONUCLEASE H2 SUBUNIT B"/>
    <property type="match status" value="1"/>
</dbReference>
<dbReference type="InterPro" id="IPR040456">
    <property type="entry name" value="RNase_H2_suB"/>
</dbReference>
<dbReference type="GO" id="GO:0032299">
    <property type="term" value="C:ribonuclease H2 complex"/>
    <property type="evidence" value="ECO:0007669"/>
    <property type="project" value="InterPro"/>
</dbReference>
<name>A0A448ZSE6_9STRA</name>
<dbReference type="AlphaFoldDB" id="A0A448ZSE6"/>
<gene>
    <name evidence="3" type="ORF">PSNMU_V1.4_AUG-EV-PASAV3_0121490</name>
</gene>
<dbReference type="EMBL" id="CAACVS010000679">
    <property type="protein sequence ID" value="VEU44975.1"/>
    <property type="molecule type" value="Genomic_DNA"/>
</dbReference>
<dbReference type="GO" id="GO:0006401">
    <property type="term" value="P:RNA catabolic process"/>
    <property type="evidence" value="ECO:0007669"/>
    <property type="project" value="TreeGrafter"/>
</dbReference>
<feature type="domain" description="Ribonuclease H2 subunit B wHTH" evidence="2">
    <location>
        <begin position="127"/>
        <end position="231"/>
    </location>
</feature>